<dbReference type="GO" id="GO:0022857">
    <property type="term" value="F:transmembrane transporter activity"/>
    <property type="evidence" value="ECO:0007669"/>
    <property type="project" value="TreeGrafter"/>
</dbReference>
<dbReference type="InterPro" id="IPR050930">
    <property type="entry name" value="MFS_Vesicular_Transporter"/>
</dbReference>
<evidence type="ECO:0000256" key="4">
    <source>
        <dbReference type="ARBA" id="ARBA00022989"/>
    </source>
</evidence>
<protein>
    <submittedName>
        <fullName evidence="7">MFS-type transporter SLC18B1</fullName>
    </submittedName>
</protein>
<sequence>MDHLKPRFDLLLSLLDIKTYFDNDALNMTLVVKPSLVLSVIYNQLGGFGMPFWVTGVLIMATGMLFFGCLPPPMVPSSRRQGHILSLLRSPLVWVAMFIITTGAASLGFLDPTLALHLDQDVQAPMLMWASIACGIGFLMLGPTPLLPFLPKQIWCITLGLIVYGLGIGCAIIPTMKCIVTGARELGFEDNISTFGMVSGLFNSNFHFG</sequence>
<organism evidence="7 8">
    <name type="scientific">Elysia marginata</name>
    <dbReference type="NCBI Taxonomy" id="1093978"/>
    <lineage>
        <taxon>Eukaryota</taxon>
        <taxon>Metazoa</taxon>
        <taxon>Spiralia</taxon>
        <taxon>Lophotrochozoa</taxon>
        <taxon>Mollusca</taxon>
        <taxon>Gastropoda</taxon>
        <taxon>Heterobranchia</taxon>
        <taxon>Euthyneura</taxon>
        <taxon>Panpulmonata</taxon>
        <taxon>Sacoglossa</taxon>
        <taxon>Placobranchoidea</taxon>
        <taxon>Plakobranchidae</taxon>
        <taxon>Elysia</taxon>
    </lineage>
</organism>
<proteinExistence type="predicted"/>
<dbReference type="EMBL" id="BMAT01005092">
    <property type="protein sequence ID" value="GFR87442.1"/>
    <property type="molecule type" value="Genomic_DNA"/>
</dbReference>
<feature type="transmembrane region" description="Helical" evidence="6">
    <location>
        <begin position="52"/>
        <end position="70"/>
    </location>
</feature>
<dbReference type="InterPro" id="IPR036259">
    <property type="entry name" value="MFS_trans_sf"/>
</dbReference>
<accession>A0AAV4GNY2</accession>
<evidence type="ECO:0000256" key="3">
    <source>
        <dbReference type="ARBA" id="ARBA00022692"/>
    </source>
</evidence>
<keyword evidence="4 6" id="KW-1133">Transmembrane helix</keyword>
<name>A0AAV4GNY2_9GAST</name>
<comment type="caution">
    <text evidence="7">The sequence shown here is derived from an EMBL/GenBank/DDBJ whole genome shotgun (WGS) entry which is preliminary data.</text>
</comment>
<keyword evidence="3 6" id="KW-0812">Transmembrane</keyword>
<evidence type="ECO:0000256" key="5">
    <source>
        <dbReference type="ARBA" id="ARBA00023136"/>
    </source>
</evidence>
<feature type="transmembrane region" description="Helical" evidence="6">
    <location>
        <begin position="154"/>
        <end position="176"/>
    </location>
</feature>
<reference evidence="7 8" key="1">
    <citation type="journal article" date="2021" name="Elife">
        <title>Chloroplast acquisition without the gene transfer in kleptoplastic sea slugs, Plakobranchus ocellatus.</title>
        <authorList>
            <person name="Maeda T."/>
            <person name="Takahashi S."/>
            <person name="Yoshida T."/>
            <person name="Shimamura S."/>
            <person name="Takaki Y."/>
            <person name="Nagai Y."/>
            <person name="Toyoda A."/>
            <person name="Suzuki Y."/>
            <person name="Arimoto A."/>
            <person name="Ishii H."/>
            <person name="Satoh N."/>
            <person name="Nishiyama T."/>
            <person name="Hasebe M."/>
            <person name="Maruyama T."/>
            <person name="Minagawa J."/>
            <person name="Obokata J."/>
            <person name="Shigenobu S."/>
        </authorList>
    </citation>
    <scope>NUCLEOTIDE SEQUENCE [LARGE SCALE GENOMIC DNA]</scope>
</reference>
<evidence type="ECO:0000256" key="1">
    <source>
        <dbReference type="ARBA" id="ARBA00004141"/>
    </source>
</evidence>
<evidence type="ECO:0000313" key="8">
    <source>
        <dbReference type="Proteomes" id="UP000762676"/>
    </source>
</evidence>
<keyword evidence="5 6" id="KW-0472">Membrane</keyword>
<comment type="subcellular location">
    <subcellularLocation>
        <location evidence="1">Membrane</location>
        <topology evidence="1">Multi-pass membrane protein</topology>
    </subcellularLocation>
</comment>
<evidence type="ECO:0000256" key="6">
    <source>
        <dbReference type="SAM" id="Phobius"/>
    </source>
</evidence>
<evidence type="ECO:0000313" key="7">
    <source>
        <dbReference type="EMBL" id="GFR87442.1"/>
    </source>
</evidence>
<feature type="transmembrane region" description="Helical" evidence="6">
    <location>
        <begin position="122"/>
        <end position="142"/>
    </location>
</feature>
<dbReference type="AlphaFoldDB" id="A0AAV4GNY2"/>
<evidence type="ECO:0000256" key="2">
    <source>
        <dbReference type="ARBA" id="ARBA00022448"/>
    </source>
</evidence>
<dbReference type="PANTHER" id="PTHR23506:SF26">
    <property type="entry name" value="MFS-TYPE TRANSPORTER SLC18B1"/>
    <property type="match status" value="1"/>
</dbReference>
<dbReference type="Proteomes" id="UP000762676">
    <property type="component" value="Unassembled WGS sequence"/>
</dbReference>
<keyword evidence="2" id="KW-0813">Transport</keyword>
<dbReference type="SUPFAM" id="SSF103473">
    <property type="entry name" value="MFS general substrate transporter"/>
    <property type="match status" value="1"/>
</dbReference>
<gene>
    <name evidence="7" type="ORF">ElyMa_002493300</name>
</gene>
<keyword evidence="8" id="KW-1185">Reference proteome</keyword>
<dbReference type="PANTHER" id="PTHR23506">
    <property type="entry name" value="GH10249P"/>
    <property type="match status" value="1"/>
</dbReference>
<feature type="transmembrane region" description="Helical" evidence="6">
    <location>
        <begin position="91"/>
        <end position="110"/>
    </location>
</feature>
<dbReference type="GO" id="GO:0016020">
    <property type="term" value="C:membrane"/>
    <property type="evidence" value="ECO:0007669"/>
    <property type="project" value="UniProtKB-SubCell"/>
</dbReference>